<reference evidence="4" key="2">
    <citation type="submission" date="2015-03" db="UniProtKB">
        <authorList>
            <consortium name="EnsemblPlants"/>
        </authorList>
    </citation>
    <scope>IDENTIFICATION</scope>
</reference>
<dbReference type="HOGENOM" id="CLU_023151_0_3_1"/>
<keyword evidence="5" id="KW-1185">Reference proteome</keyword>
<accession>A0A0D3GPP0</accession>
<dbReference type="EnsemblPlants" id="OBART07G10400.1">
    <property type="protein sequence ID" value="OBART07G10400.1"/>
    <property type="gene ID" value="OBART07G10400"/>
</dbReference>
<evidence type="ECO:0000259" key="3">
    <source>
        <dbReference type="Pfam" id="PF24758"/>
    </source>
</evidence>
<reference evidence="4" key="1">
    <citation type="journal article" date="2009" name="Rice">
        <title>De Novo Next Generation Sequencing of Plant Genomes.</title>
        <authorList>
            <person name="Rounsley S."/>
            <person name="Marri P.R."/>
            <person name="Yu Y."/>
            <person name="He R."/>
            <person name="Sisneros N."/>
            <person name="Goicoechea J.L."/>
            <person name="Lee S.J."/>
            <person name="Angelova A."/>
            <person name="Kudrna D."/>
            <person name="Luo M."/>
            <person name="Affourtit J."/>
            <person name="Desany B."/>
            <person name="Knight J."/>
            <person name="Niazi F."/>
            <person name="Egholm M."/>
            <person name="Wing R.A."/>
        </authorList>
    </citation>
    <scope>NUCLEOTIDE SEQUENCE [LARGE SCALE GENOMIC DNA]</scope>
    <source>
        <strain evidence="4">cv. IRGC 105608</strain>
    </source>
</reference>
<sequence>MADASSTKSPRKRRSQELKVGHGIHHAPGAKKEKYSCLDLLPVGLGEPKEEEASRADNISRLLEEILGTIISLLYTRDAARTQAISRQWLPLWGSATLNLDMNALSVHEHKRIDIAGSILAAHRGPVHRLVLISDCLERCNTTFEDWLKLPGMKNNLSHLDFRFATGNTTPADQANDMTYSLVISALRFSSTLEVVSFSSCCFRDDMINQPLHFLKLWKLNLHSVATSEDALHAVISACPTLESLHVNYTIGLRRLHVRSASLRSICVGTTHGLNQEVVFQEVVVEDAPLLERLMPTLLDDGPPSIRVISAPRLHILGILPSFISRLEIGTVVIQEMPPVSVSVPTVKILVLQSVGPNLAAVVNILKYFPCLEKLYIKITLQSTAKNELRNYVPGPVHCLEHHLKSIVLKRYQAKTPVVNFAKFFILNAKVLKVMKFGVQDITRQNEKWMTNQRRRLQLDNKASQDARFDFDSKYWSDYLESTRIDDFSLRPKKCWWCRFAEHVAGASSSKRTRKRMLQELKASHGIPMHWEPRRVTRTQAISRQWLPLWGSTSLNLDMKVLSIDEHNQIDIAGRFLAAHWVPVHHLVLISNHL</sequence>
<dbReference type="InterPro" id="IPR055302">
    <property type="entry name" value="F-box_dom-containing"/>
</dbReference>
<name>A0A0D3GPP0_9ORYZ</name>
<protein>
    <submittedName>
        <fullName evidence="4">Uncharacterized protein</fullName>
    </submittedName>
</protein>
<evidence type="ECO:0000256" key="1">
    <source>
        <dbReference type="SAM" id="MobiDB-lite"/>
    </source>
</evidence>
<evidence type="ECO:0000313" key="5">
    <source>
        <dbReference type="Proteomes" id="UP000026960"/>
    </source>
</evidence>
<organism evidence="4">
    <name type="scientific">Oryza barthii</name>
    <dbReference type="NCBI Taxonomy" id="65489"/>
    <lineage>
        <taxon>Eukaryota</taxon>
        <taxon>Viridiplantae</taxon>
        <taxon>Streptophyta</taxon>
        <taxon>Embryophyta</taxon>
        <taxon>Tracheophyta</taxon>
        <taxon>Spermatophyta</taxon>
        <taxon>Magnoliopsida</taxon>
        <taxon>Liliopsida</taxon>
        <taxon>Poales</taxon>
        <taxon>Poaceae</taxon>
        <taxon>BOP clade</taxon>
        <taxon>Oryzoideae</taxon>
        <taxon>Oryzeae</taxon>
        <taxon>Oryzinae</taxon>
        <taxon>Oryza</taxon>
    </lineage>
</organism>
<feature type="domain" description="F-box/LRR-repeat protein 15/At3g58940/PEG3-like LRR" evidence="3">
    <location>
        <begin position="146"/>
        <end position="377"/>
    </location>
</feature>
<feature type="domain" description="FBD" evidence="2">
    <location>
        <begin position="396"/>
        <end position="437"/>
    </location>
</feature>
<dbReference type="Pfam" id="PF24758">
    <property type="entry name" value="LRR_At5g56370"/>
    <property type="match status" value="1"/>
</dbReference>
<feature type="region of interest" description="Disordered" evidence="1">
    <location>
        <begin position="1"/>
        <end position="27"/>
    </location>
</feature>
<dbReference type="Proteomes" id="UP000026960">
    <property type="component" value="Chromosome 7"/>
</dbReference>
<dbReference type="PANTHER" id="PTHR32141">
    <property type="match status" value="1"/>
</dbReference>
<dbReference type="Pfam" id="PF08387">
    <property type="entry name" value="FBD"/>
    <property type="match status" value="1"/>
</dbReference>
<dbReference type="PANTHER" id="PTHR32141:SF45">
    <property type="entry name" value="OS07G0285200 PROTEIN"/>
    <property type="match status" value="1"/>
</dbReference>
<dbReference type="Gene3D" id="3.80.10.10">
    <property type="entry name" value="Ribonuclease Inhibitor"/>
    <property type="match status" value="1"/>
</dbReference>
<dbReference type="InterPro" id="IPR055411">
    <property type="entry name" value="LRR_FXL15/At3g58940/PEG3-like"/>
</dbReference>
<dbReference type="STRING" id="65489.A0A0D3GPP0"/>
<dbReference type="InterPro" id="IPR032675">
    <property type="entry name" value="LRR_dom_sf"/>
</dbReference>
<dbReference type="AlphaFoldDB" id="A0A0D3GPP0"/>
<dbReference type="InterPro" id="IPR036047">
    <property type="entry name" value="F-box-like_dom_sf"/>
</dbReference>
<dbReference type="SUPFAM" id="SSF52047">
    <property type="entry name" value="RNI-like"/>
    <property type="match status" value="1"/>
</dbReference>
<dbReference type="Gramene" id="OBART07G10400.1">
    <property type="protein sequence ID" value="OBART07G10400.1"/>
    <property type="gene ID" value="OBART07G10400"/>
</dbReference>
<evidence type="ECO:0000313" key="4">
    <source>
        <dbReference type="EnsemblPlants" id="OBART07G10400.1"/>
    </source>
</evidence>
<dbReference type="PaxDb" id="65489-OBART07G10400.1"/>
<dbReference type="eggNOG" id="ENOG502SXR2">
    <property type="taxonomic scope" value="Eukaryota"/>
</dbReference>
<proteinExistence type="predicted"/>
<evidence type="ECO:0000259" key="2">
    <source>
        <dbReference type="Pfam" id="PF08387"/>
    </source>
</evidence>
<dbReference type="SUPFAM" id="SSF81383">
    <property type="entry name" value="F-box domain"/>
    <property type="match status" value="1"/>
</dbReference>
<dbReference type="InterPro" id="IPR006566">
    <property type="entry name" value="FBD"/>
</dbReference>